<feature type="domain" description="Peptidase C1A papain C-terminal" evidence="5">
    <location>
        <begin position="64"/>
        <end position="270"/>
    </location>
</feature>
<keyword evidence="2" id="KW-1015">Disulfide bond</keyword>
<evidence type="ECO:0000256" key="3">
    <source>
        <dbReference type="SAM" id="MobiDB-lite"/>
    </source>
</evidence>
<dbReference type="FunFam" id="3.90.70.10:FF:000332">
    <property type="entry name" value="Cathepsin L1"/>
    <property type="match status" value="1"/>
</dbReference>
<dbReference type="InterPro" id="IPR000668">
    <property type="entry name" value="Peptidase_C1A_C"/>
</dbReference>
<evidence type="ECO:0000256" key="2">
    <source>
        <dbReference type="ARBA" id="ARBA00023157"/>
    </source>
</evidence>
<dbReference type="EMBL" id="PKPP01007171">
    <property type="protein sequence ID" value="PWA54148.1"/>
    <property type="molecule type" value="Genomic_DNA"/>
</dbReference>
<name>A0A2U1LYR9_ARTAN</name>
<dbReference type="InterPro" id="IPR013201">
    <property type="entry name" value="Prot_inhib_I29"/>
</dbReference>
<dbReference type="InterPro" id="IPR021109">
    <property type="entry name" value="Peptidase_aspartic_dom_sf"/>
</dbReference>
<dbReference type="SUPFAM" id="SSF54001">
    <property type="entry name" value="Cysteine proteinases"/>
    <property type="match status" value="1"/>
</dbReference>
<evidence type="ECO:0000313" key="7">
    <source>
        <dbReference type="EMBL" id="PWA54148.1"/>
    </source>
</evidence>
<dbReference type="GO" id="GO:0008234">
    <property type="term" value="F:cysteine-type peptidase activity"/>
    <property type="evidence" value="ECO:0007669"/>
    <property type="project" value="InterPro"/>
</dbReference>
<dbReference type="InterPro" id="IPR025661">
    <property type="entry name" value="Pept_asp_AS"/>
</dbReference>
<dbReference type="SMART" id="SM00848">
    <property type="entry name" value="Inhibitor_I29"/>
    <property type="match status" value="1"/>
</dbReference>
<proteinExistence type="inferred from homology"/>
<dbReference type="SMART" id="SM00645">
    <property type="entry name" value="Pept_C1"/>
    <property type="match status" value="1"/>
</dbReference>
<dbReference type="InterPro" id="IPR038765">
    <property type="entry name" value="Papain-like_cys_pep_sf"/>
</dbReference>
<dbReference type="Gene3D" id="3.90.70.10">
    <property type="entry name" value="Cysteine proteinases"/>
    <property type="match status" value="2"/>
</dbReference>
<feature type="signal peptide" evidence="4">
    <location>
        <begin position="1"/>
        <end position="21"/>
    </location>
</feature>
<accession>A0A2U1LYR9</accession>
<dbReference type="Proteomes" id="UP000245207">
    <property type="component" value="Unassembled WGS sequence"/>
</dbReference>
<keyword evidence="8" id="KW-1185">Reference proteome</keyword>
<dbReference type="PROSITE" id="PS00639">
    <property type="entry name" value="THIOL_PROTEASE_HIS"/>
    <property type="match status" value="1"/>
</dbReference>
<dbReference type="InterPro" id="IPR039417">
    <property type="entry name" value="Peptidase_C1A_papain-like"/>
</dbReference>
<feature type="region of interest" description="Disordered" evidence="3">
    <location>
        <begin position="271"/>
        <end position="309"/>
    </location>
</feature>
<gene>
    <name evidence="7" type="ORF">CTI12_AA439680</name>
</gene>
<evidence type="ECO:0000259" key="5">
    <source>
        <dbReference type="SMART" id="SM00645"/>
    </source>
</evidence>
<keyword evidence="4" id="KW-0732">Signal</keyword>
<sequence>MATVTTTYAILLCLIISQTCATNNIPKTRSEQEVRNTYELWLIRHEKTYNALGEKERRFQIFNENLKFIDEHNASGSCWAFSTVAAVEGINKIITGDLISLSEQELVDCDNRYNSGCNGGAMDYAFEFIIANGGIDTETDYPYNGVGGVCDQVRNKANVVSIDGYEDVQPNNENALKKAVAHQPVSVGIEASGRAFQLYESGVFIGTCGTELDHGVVAVGYGSENGKDYWLVRNSWGTNWGEDGYFKLERNIHTTRSGKCGITMMASYPVKRKNNFRSDRPRDERRSDHRNKEAYHPYVAPKRDQGRGERYRQDYKPFEATGGGHQRPGIGALTKPPREILATERHLNLPTPRPTGVRTTKENSDKFCEYHREHGHITNHCKQLKKQLEIALESGRLDHLLKDWKQRDTAGDKGTSRNNDKRSDKVINMIRSHRGMKRRNEDQEEGWMKAPITFPPITTADLSEEPLIVEGEIAGYLVRRIYVDEGSSVDVMYEHCFNNLSADIKERLRETSTSLVGFSGETNKPLGKIELEVRFGDHGMYRRTMMTFCVVSSPSPYNVILGRTGLKEMRAIPSTIHSMIKFPTSKGIATLIARPSMASECHRLEEKQTVEKPKVKITQEAEITGKDDVIGTEEVLINPAYPRTVGCNRQWFL</sequence>
<dbReference type="CDD" id="cd02248">
    <property type="entry name" value="Peptidase_C1A"/>
    <property type="match status" value="1"/>
</dbReference>
<feature type="domain" description="Cathepsin propeptide inhibitor" evidence="6">
    <location>
        <begin position="38"/>
        <end position="75"/>
    </location>
</feature>
<dbReference type="OrthoDB" id="1400091at2759"/>
<dbReference type="PROSITE" id="PS00640">
    <property type="entry name" value="THIOL_PROTEASE_ASN"/>
    <property type="match status" value="1"/>
</dbReference>
<dbReference type="STRING" id="35608.A0A2U1LYR9"/>
<dbReference type="Pfam" id="PF00112">
    <property type="entry name" value="Peptidase_C1"/>
    <property type="match status" value="1"/>
</dbReference>
<dbReference type="Gene3D" id="2.40.70.10">
    <property type="entry name" value="Acid Proteases"/>
    <property type="match status" value="1"/>
</dbReference>
<feature type="compositionally biased region" description="Basic and acidic residues" evidence="3">
    <location>
        <begin position="276"/>
        <end position="309"/>
    </location>
</feature>
<reference evidence="7 8" key="1">
    <citation type="journal article" date="2018" name="Mol. Plant">
        <title>The genome of Artemisia annua provides insight into the evolution of Asteraceae family and artemisinin biosynthesis.</title>
        <authorList>
            <person name="Shen Q."/>
            <person name="Zhang L."/>
            <person name="Liao Z."/>
            <person name="Wang S."/>
            <person name="Yan T."/>
            <person name="Shi P."/>
            <person name="Liu M."/>
            <person name="Fu X."/>
            <person name="Pan Q."/>
            <person name="Wang Y."/>
            <person name="Lv Z."/>
            <person name="Lu X."/>
            <person name="Zhang F."/>
            <person name="Jiang W."/>
            <person name="Ma Y."/>
            <person name="Chen M."/>
            <person name="Hao X."/>
            <person name="Li L."/>
            <person name="Tang Y."/>
            <person name="Lv G."/>
            <person name="Zhou Y."/>
            <person name="Sun X."/>
            <person name="Brodelius P.E."/>
            <person name="Rose J.K.C."/>
            <person name="Tang K."/>
        </authorList>
    </citation>
    <scope>NUCLEOTIDE SEQUENCE [LARGE SCALE GENOMIC DNA]</scope>
    <source>
        <strain evidence="8">cv. Huhao1</strain>
        <tissue evidence="7">Leaf</tissue>
    </source>
</reference>
<feature type="chain" id="PRO_5015544468" evidence="4">
    <location>
        <begin position="22"/>
        <end position="653"/>
    </location>
</feature>
<evidence type="ECO:0000256" key="4">
    <source>
        <dbReference type="SAM" id="SignalP"/>
    </source>
</evidence>
<protein>
    <submittedName>
        <fullName evidence="7">Peptidase C1A</fullName>
    </submittedName>
</protein>
<dbReference type="PANTHER" id="PTHR12411">
    <property type="entry name" value="CYSTEINE PROTEASE FAMILY C1-RELATED"/>
    <property type="match status" value="1"/>
</dbReference>
<evidence type="ECO:0000259" key="6">
    <source>
        <dbReference type="SMART" id="SM00848"/>
    </source>
</evidence>
<evidence type="ECO:0000256" key="1">
    <source>
        <dbReference type="ARBA" id="ARBA00008455"/>
    </source>
</evidence>
<organism evidence="7 8">
    <name type="scientific">Artemisia annua</name>
    <name type="common">Sweet wormwood</name>
    <dbReference type="NCBI Taxonomy" id="35608"/>
    <lineage>
        <taxon>Eukaryota</taxon>
        <taxon>Viridiplantae</taxon>
        <taxon>Streptophyta</taxon>
        <taxon>Embryophyta</taxon>
        <taxon>Tracheophyta</taxon>
        <taxon>Spermatophyta</taxon>
        <taxon>Magnoliopsida</taxon>
        <taxon>eudicotyledons</taxon>
        <taxon>Gunneridae</taxon>
        <taxon>Pentapetalae</taxon>
        <taxon>asterids</taxon>
        <taxon>campanulids</taxon>
        <taxon>Asterales</taxon>
        <taxon>Asteraceae</taxon>
        <taxon>Asteroideae</taxon>
        <taxon>Anthemideae</taxon>
        <taxon>Artemisiinae</taxon>
        <taxon>Artemisia</taxon>
    </lineage>
</organism>
<comment type="similarity">
    <text evidence="1">Belongs to the peptidase C1 family.</text>
</comment>
<comment type="caution">
    <text evidence="7">The sequence shown here is derived from an EMBL/GenBank/DDBJ whole genome shotgun (WGS) entry which is preliminary data.</text>
</comment>
<dbReference type="AlphaFoldDB" id="A0A2U1LYR9"/>
<dbReference type="CDD" id="cd00303">
    <property type="entry name" value="retropepsin_like"/>
    <property type="match status" value="1"/>
</dbReference>
<feature type="compositionally biased region" description="Basic and acidic residues" evidence="3">
    <location>
        <begin position="408"/>
        <end position="425"/>
    </location>
</feature>
<dbReference type="InterPro" id="IPR025660">
    <property type="entry name" value="Pept_his_AS"/>
</dbReference>
<dbReference type="PRINTS" id="PR00705">
    <property type="entry name" value="PAPAIN"/>
</dbReference>
<evidence type="ECO:0000313" key="8">
    <source>
        <dbReference type="Proteomes" id="UP000245207"/>
    </source>
</evidence>
<feature type="region of interest" description="Disordered" evidence="3">
    <location>
        <begin position="408"/>
        <end position="445"/>
    </location>
</feature>
<dbReference type="InterPro" id="IPR013128">
    <property type="entry name" value="Peptidase_C1A"/>
</dbReference>
<dbReference type="GO" id="GO:0006508">
    <property type="term" value="P:proteolysis"/>
    <property type="evidence" value="ECO:0007669"/>
    <property type="project" value="InterPro"/>
</dbReference>